<dbReference type="Gene3D" id="3.40.930.10">
    <property type="entry name" value="Mannitol-specific EII, Chain A"/>
    <property type="match status" value="1"/>
</dbReference>
<dbReference type="GO" id="GO:0090563">
    <property type="term" value="F:protein-phosphocysteine-sugar phosphotransferase activity"/>
    <property type="evidence" value="ECO:0007669"/>
    <property type="project" value="TreeGrafter"/>
</dbReference>
<feature type="region of interest" description="Disordered" evidence="25">
    <location>
        <begin position="540"/>
        <end position="566"/>
    </location>
</feature>
<keyword evidence="19 26" id="KW-0472">Membrane</keyword>
<keyword evidence="31" id="KW-1185">Reference proteome</keyword>
<comment type="subcellular location">
    <subcellularLocation>
        <location evidence="3">Cell inner membrane</location>
        <topology evidence="3">Multi-pass membrane protein</topology>
    </subcellularLocation>
</comment>
<dbReference type="PANTHER" id="PTHR30181:SF2">
    <property type="entry name" value="PTS SYSTEM MANNITOL-SPECIFIC EIICBA COMPONENT"/>
    <property type="match status" value="1"/>
</dbReference>
<dbReference type="InterPro" id="IPR050893">
    <property type="entry name" value="Sugar_PTS"/>
</dbReference>
<evidence type="ECO:0000259" key="28">
    <source>
        <dbReference type="PROSITE" id="PS51099"/>
    </source>
</evidence>
<evidence type="ECO:0000256" key="16">
    <source>
        <dbReference type="ARBA" id="ARBA00022692"/>
    </source>
</evidence>
<sequence>MSTTATASAPAQTEMKKGGARVRVQKFGTFLSSMIMPNIGAFIAWGIITALFIPAGFTPNEKIGSMVGPMVTYLLPLLIAYTGGKLVADVRGGVVGAVGTMGVILATSSPVFIGDAPASPMFLGAMIMGPLSAWVIKKWDQWAVPRIPTGFEMLVNNFSAGIIGAIMAIASMFLLAPIMLLLMAGAGAAVEFLIDSSLLPLASLLIEPAKILFLNNAINHGILTPLGTQQSLEQGYSILYLLEANPGPGLGVLIGYMIFGKGMARGSAPAAAIIHTFGGIHEIYFPYVLMKPQLLIATILGGMSGVLVELLFDAGLRSPAAPGSIIFLISNAPPAQMLGVILGFLAATVVSAAISCAILRMSKSDEGDLAKAAADMEAMKGKKSSVGGMFAAGGAAGAAGASAGSIPEIKAIVFACDAGMGSSAMGASVLRSKIKDAGFGGDVTVVNKAINSLTDEYDLLVSHEDLADRAATPTPSAHHVTVDNFMQSPRYDEIVELIREQRQGGSAGSAEIPAEQGTSGSAAAAGAGAGAAAGTATAVAAPAGSQADPTPASEAAEHQDDQKVLTPQTIRLEGRAASRDEAIDQAGALLVEVGAVEQSYVTAMHEREQSVSTFMGNGLAIPHGTNEAKEAIRTSAMSFIRYDEPVDWNGKETRFVIGIAGADGGHMALLSKIAKIFSKKETIAQLEAAQTPEEILDIFGKVNS</sequence>
<feature type="transmembrane region" description="Helical" evidence="26">
    <location>
        <begin position="35"/>
        <end position="57"/>
    </location>
</feature>
<feature type="transmembrane region" description="Helical" evidence="26">
    <location>
        <begin position="337"/>
        <end position="359"/>
    </location>
</feature>
<dbReference type="SUPFAM" id="SSF52794">
    <property type="entry name" value="PTS system IIB component-like"/>
    <property type="match status" value="1"/>
</dbReference>
<evidence type="ECO:0000256" key="10">
    <source>
        <dbReference type="ARBA" id="ARBA00022475"/>
    </source>
</evidence>
<feature type="transmembrane region" description="Helical" evidence="26">
    <location>
        <begin position="93"/>
        <end position="113"/>
    </location>
</feature>
<evidence type="ECO:0000256" key="22">
    <source>
        <dbReference type="ARBA" id="ARBA00030956"/>
    </source>
</evidence>
<dbReference type="Proteomes" id="UP000009877">
    <property type="component" value="Unassembled WGS sequence"/>
</dbReference>
<evidence type="ECO:0000256" key="20">
    <source>
        <dbReference type="ARBA" id="ARBA00029908"/>
    </source>
</evidence>
<keyword evidence="9" id="KW-0813">Transport</keyword>
<dbReference type="PROSITE" id="PS51104">
    <property type="entry name" value="PTS_EIIC_TYPE_2"/>
    <property type="match status" value="1"/>
</dbReference>
<keyword evidence="15" id="KW-0598">Phosphotransferase system</keyword>
<dbReference type="Pfam" id="PF02302">
    <property type="entry name" value="PTS_IIB"/>
    <property type="match status" value="1"/>
</dbReference>
<dbReference type="CDD" id="cd05567">
    <property type="entry name" value="PTS_IIB_mannitol"/>
    <property type="match status" value="1"/>
</dbReference>
<feature type="transmembrane region" description="Helical" evidence="26">
    <location>
        <begin position="294"/>
        <end position="312"/>
    </location>
</feature>
<feature type="domain" description="PTS EIIA type-2" evidence="27">
    <location>
        <begin position="563"/>
        <end position="702"/>
    </location>
</feature>
<proteinExistence type="predicted"/>
<dbReference type="InterPro" id="IPR029503">
    <property type="entry name" value="PTS_EIIB_mannitol"/>
</dbReference>
<dbReference type="RefSeq" id="WP_006214146.1">
    <property type="nucleotide sequence ID" value="NZ_ANHZ02000005.1"/>
</dbReference>
<organism evidence="30 31">
    <name type="scientific">Kocuria palustris PEL</name>
    <dbReference type="NCBI Taxonomy" id="1236550"/>
    <lineage>
        <taxon>Bacteria</taxon>
        <taxon>Bacillati</taxon>
        <taxon>Actinomycetota</taxon>
        <taxon>Actinomycetes</taxon>
        <taxon>Micrococcales</taxon>
        <taxon>Micrococcaceae</taxon>
        <taxon>Kocuria</taxon>
    </lineage>
</organism>
<comment type="catalytic activity">
    <reaction evidence="1">
        <text>D-mannitol(out) + N(pros)-phospho-L-histidyl-[protein] = D-mannitol 1-phosphate(in) + L-histidyl-[protein]</text>
        <dbReference type="Rhea" id="RHEA:33363"/>
        <dbReference type="Rhea" id="RHEA-COMP:9745"/>
        <dbReference type="Rhea" id="RHEA-COMP:9746"/>
        <dbReference type="ChEBI" id="CHEBI:16899"/>
        <dbReference type="ChEBI" id="CHEBI:29979"/>
        <dbReference type="ChEBI" id="CHEBI:61381"/>
        <dbReference type="ChEBI" id="CHEBI:64837"/>
        <dbReference type="EC" id="2.7.1.197"/>
    </reaction>
</comment>
<evidence type="ECO:0000256" key="1">
    <source>
        <dbReference type="ARBA" id="ARBA00001655"/>
    </source>
</evidence>
<dbReference type="InterPro" id="IPR004718">
    <property type="entry name" value="PTS_IIC_mtl"/>
</dbReference>
<reference evidence="30 31" key="1">
    <citation type="journal article" date="2014" name="Genome Announc.">
        <title>Draft Genome Sequence of Kocuria palustris PEL.</title>
        <authorList>
            <person name="Sharma G."/>
            <person name="Khatri I."/>
            <person name="Subramanian S."/>
        </authorList>
    </citation>
    <scope>NUCLEOTIDE SEQUENCE [LARGE SCALE GENOMIC DNA]</scope>
    <source>
        <strain evidence="30 31">PEL</strain>
    </source>
</reference>
<evidence type="ECO:0000256" key="2">
    <source>
        <dbReference type="ARBA" id="ARBA00002434"/>
    </source>
</evidence>
<evidence type="ECO:0000256" key="21">
    <source>
        <dbReference type="ARBA" id="ARBA00030684"/>
    </source>
</evidence>
<feature type="domain" description="PTS EIIB type-2" evidence="28">
    <location>
        <begin position="410"/>
        <end position="506"/>
    </location>
</feature>
<feature type="transmembrane region" description="Helical" evidence="26">
    <location>
        <begin position="63"/>
        <end position="81"/>
    </location>
</feature>
<dbReference type="AlphaFoldDB" id="M2YF59"/>
<evidence type="ECO:0000259" key="27">
    <source>
        <dbReference type="PROSITE" id="PS51094"/>
    </source>
</evidence>
<evidence type="ECO:0000256" key="19">
    <source>
        <dbReference type="ARBA" id="ARBA00023136"/>
    </source>
</evidence>
<keyword evidence="14" id="KW-0808">Transferase</keyword>
<evidence type="ECO:0000256" key="15">
    <source>
        <dbReference type="ARBA" id="ARBA00022683"/>
    </source>
</evidence>
<dbReference type="SUPFAM" id="SSF55804">
    <property type="entry name" value="Phoshotransferase/anion transport protein"/>
    <property type="match status" value="1"/>
</dbReference>
<keyword evidence="12" id="KW-0597">Phosphoprotein</keyword>
<evidence type="ECO:0000256" key="17">
    <source>
        <dbReference type="ARBA" id="ARBA00022777"/>
    </source>
</evidence>
<evidence type="ECO:0000256" key="4">
    <source>
        <dbReference type="ARBA" id="ARBA00011738"/>
    </source>
</evidence>
<keyword evidence="17" id="KW-0418">Kinase</keyword>
<feature type="transmembrane region" description="Helical" evidence="26">
    <location>
        <begin position="157"/>
        <end position="180"/>
    </location>
</feature>
<evidence type="ECO:0000256" key="23">
    <source>
        <dbReference type="ARBA" id="ARBA00030962"/>
    </source>
</evidence>
<dbReference type="EMBL" id="ANHZ02000005">
    <property type="protein sequence ID" value="EME37219.1"/>
    <property type="molecule type" value="Genomic_DNA"/>
</dbReference>
<dbReference type="InterPro" id="IPR003501">
    <property type="entry name" value="PTS_EIIB_2/3"/>
</dbReference>
<dbReference type="GO" id="GO:0022872">
    <property type="term" value="F:protein-N(PI)-phosphohistidine-mannitol phosphotransferase system transmembrane transporter activity"/>
    <property type="evidence" value="ECO:0007669"/>
    <property type="project" value="InterPro"/>
</dbReference>
<evidence type="ECO:0000256" key="8">
    <source>
        <dbReference type="ARBA" id="ARBA00021825"/>
    </source>
</evidence>
<comment type="function">
    <text evidence="2">The phosphoenolpyruvate-dependent sugar phosphotransferase system (sugar PTS), a major carbohydrate active transport system, catalyzes the phosphorylation of incoming sugar substrates concomitantly with their translocation across the cell membrane. The enzyme II CmtAB PTS system is involved in D-mannitol transport.</text>
</comment>
<dbReference type="EC" id="2.7.1.197" evidence="5"/>
<evidence type="ECO:0000256" key="25">
    <source>
        <dbReference type="SAM" id="MobiDB-lite"/>
    </source>
</evidence>
<evidence type="ECO:0000256" key="14">
    <source>
        <dbReference type="ARBA" id="ARBA00022679"/>
    </source>
</evidence>
<keyword evidence="16 26" id="KW-0812">Transmembrane</keyword>
<evidence type="ECO:0000313" key="31">
    <source>
        <dbReference type="Proteomes" id="UP000009877"/>
    </source>
</evidence>
<dbReference type="GO" id="GO:0009401">
    <property type="term" value="P:phosphoenolpyruvate-dependent sugar phosphotransferase system"/>
    <property type="evidence" value="ECO:0007669"/>
    <property type="project" value="UniProtKB-KW"/>
</dbReference>
<evidence type="ECO:0000256" key="6">
    <source>
        <dbReference type="ARBA" id="ARBA00014783"/>
    </source>
</evidence>
<dbReference type="InterPro" id="IPR016152">
    <property type="entry name" value="PTrfase/Anion_transptr"/>
</dbReference>
<comment type="subunit">
    <text evidence="4">Homodimer.</text>
</comment>
<evidence type="ECO:0000256" key="7">
    <source>
        <dbReference type="ARBA" id="ARBA00015039"/>
    </source>
</evidence>
<comment type="caution">
    <text evidence="30">The sequence shown here is derived from an EMBL/GenBank/DDBJ whole genome shotgun (WGS) entry which is preliminary data.</text>
</comment>
<dbReference type="NCBIfam" id="TIGR00851">
    <property type="entry name" value="mtlA"/>
    <property type="match status" value="1"/>
</dbReference>
<keyword evidence="18 26" id="KW-1133">Transmembrane helix</keyword>
<evidence type="ECO:0000313" key="30">
    <source>
        <dbReference type="EMBL" id="EME37219.1"/>
    </source>
</evidence>
<dbReference type="PANTHER" id="PTHR30181">
    <property type="entry name" value="MANNITOL PERMEASE IIC COMPONENT"/>
    <property type="match status" value="1"/>
</dbReference>
<evidence type="ECO:0000256" key="18">
    <source>
        <dbReference type="ARBA" id="ARBA00022989"/>
    </source>
</evidence>
<accession>M2YF59</accession>
<evidence type="ECO:0000256" key="9">
    <source>
        <dbReference type="ARBA" id="ARBA00022448"/>
    </source>
</evidence>
<keyword evidence="13" id="KW-0762">Sugar transport</keyword>
<dbReference type="InterPro" id="IPR013014">
    <property type="entry name" value="PTS_EIIC_2"/>
</dbReference>
<evidence type="ECO:0000256" key="3">
    <source>
        <dbReference type="ARBA" id="ARBA00004429"/>
    </source>
</evidence>
<evidence type="ECO:0000256" key="26">
    <source>
        <dbReference type="SAM" id="Phobius"/>
    </source>
</evidence>
<dbReference type="Gene3D" id="3.40.50.2300">
    <property type="match status" value="1"/>
</dbReference>
<dbReference type="Pfam" id="PF02378">
    <property type="entry name" value="PTS_EIIC"/>
    <property type="match status" value="1"/>
</dbReference>
<dbReference type="Pfam" id="PF00359">
    <property type="entry name" value="PTS_EIIA_2"/>
    <property type="match status" value="1"/>
</dbReference>
<evidence type="ECO:0000256" key="11">
    <source>
        <dbReference type="ARBA" id="ARBA00022519"/>
    </source>
</evidence>
<dbReference type="NCBIfam" id="NF011663">
    <property type="entry name" value="PRK15083.1"/>
    <property type="match status" value="1"/>
</dbReference>
<evidence type="ECO:0000256" key="5">
    <source>
        <dbReference type="ARBA" id="ARBA00011909"/>
    </source>
</evidence>
<dbReference type="PROSITE" id="PS51094">
    <property type="entry name" value="PTS_EIIA_TYPE_2"/>
    <property type="match status" value="1"/>
</dbReference>
<dbReference type="InterPro" id="IPR003352">
    <property type="entry name" value="PTS_EIIC"/>
</dbReference>
<name>M2YF59_9MICC</name>
<dbReference type="InterPro" id="IPR002178">
    <property type="entry name" value="PTS_EIIA_type-2_dom"/>
</dbReference>
<dbReference type="GO" id="GO:0016301">
    <property type="term" value="F:kinase activity"/>
    <property type="evidence" value="ECO:0007669"/>
    <property type="project" value="UniProtKB-KW"/>
</dbReference>
<dbReference type="PROSITE" id="PS00372">
    <property type="entry name" value="PTS_EIIA_TYPE_2_HIS"/>
    <property type="match status" value="1"/>
</dbReference>
<dbReference type="GO" id="GO:0005886">
    <property type="term" value="C:plasma membrane"/>
    <property type="evidence" value="ECO:0007669"/>
    <property type="project" value="UniProtKB-SubCell"/>
</dbReference>
<keyword evidence="11" id="KW-0997">Cell inner membrane</keyword>
<dbReference type="InterPro" id="IPR036095">
    <property type="entry name" value="PTS_EIIB-like_sf"/>
</dbReference>
<evidence type="ECO:0000259" key="29">
    <source>
        <dbReference type="PROSITE" id="PS51104"/>
    </source>
</evidence>
<dbReference type="InterPro" id="IPR013011">
    <property type="entry name" value="PTS_EIIB_2"/>
</dbReference>
<protein>
    <recommendedName>
        <fullName evidence="6">Mannitol-specific phosphotransferase enzyme IIA component</fullName>
        <ecNumber evidence="5">2.7.1.197</ecNumber>
    </recommendedName>
    <alternativeName>
        <fullName evidence="22">EIIA</fullName>
    </alternativeName>
    <alternativeName>
        <fullName evidence="24">EIICB-Mtl</fullName>
    </alternativeName>
    <alternativeName>
        <fullName evidence="21">EIICBA-Mtl</fullName>
    </alternativeName>
    <alternativeName>
        <fullName evidence="23">EIII</fullName>
    </alternativeName>
    <alternativeName>
        <fullName evidence="20">PTS system mannitol-specific EIIA component</fullName>
    </alternativeName>
    <alternativeName>
        <fullName evidence="8">PTS system mannitol-specific EIICB component</fullName>
    </alternativeName>
    <alternativeName>
        <fullName evidence="7">PTS system mannitol-specific EIICBA component</fullName>
    </alternativeName>
</protein>
<evidence type="ECO:0000256" key="24">
    <source>
        <dbReference type="ARBA" id="ARBA00033349"/>
    </source>
</evidence>
<dbReference type="STRING" id="71999.KPaMU14_11465"/>
<evidence type="ECO:0000256" key="12">
    <source>
        <dbReference type="ARBA" id="ARBA00022553"/>
    </source>
</evidence>
<dbReference type="CDD" id="cd00211">
    <property type="entry name" value="PTS_IIA_fru"/>
    <property type="match status" value="1"/>
</dbReference>
<feature type="domain" description="PTS EIIC type-2" evidence="29">
    <location>
        <begin position="27"/>
        <end position="372"/>
    </location>
</feature>
<gene>
    <name evidence="30" type="ORF">C884_02133</name>
</gene>
<evidence type="ECO:0000256" key="13">
    <source>
        <dbReference type="ARBA" id="ARBA00022597"/>
    </source>
</evidence>
<feature type="region of interest" description="Disordered" evidence="25">
    <location>
        <begin position="502"/>
        <end position="525"/>
    </location>
</feature>
<keyword evidence="10" id="KW-1003">Cell membrane</keyword>
<dbReference type="PROSITE" id="PS51099">
    <property type="entry name" value="PTS_EIIB_TYPE_2"/>
    <property type="match status" value="1"/>
</dbReference>